<gene>
    <name evidence="2" type="ORF">WH50_10100</name>
</gene>
<evidence type="ECO:0000313" key="3">
    <source>
        <dbReference type="Proteomes" id="UP000248090"/>
    </source>
</evidence>
<accession>A0ABX5LXN0</accession>
<comment type="caution">
    <text evidence="2">The sequence shown here is derived from an EMBL/GenBank/DDBJ whole genome shotgun (WGS) entry which is preliminary data.</text>
</comment>
<feature type="signal peptide" evidence="1">
    <location>
        <begin position="1"/>
        <end position="23"/>
    </location>
</feature>
<feature type="chain" id="PRO_5045422835" evidence="1">
    <location>
        <begin position="24"/>
        <end position="130"/>
    </location>
</feature>
<dbReference type="RefSeq" id="WP_110187191.1">
    <property type="nucleotide sequence ID" value="NZ_CP177354.1"/>
</dbReference>
<evidence type="ECO:0000313" key="2">
    <source>
        <dbReference type="EMBL" id="PXF31417.1"/>
    </source>
</evidence>
<evidence type="ECO:0000256" key="1">
    <source>
        <dbReference type="SAM" id="SignalP"/>
    </source>
</evidence>
<dbReference type="Proteomes" id="UP000248090">
    <property type="component" value="Unassembled WGS sequence"/>
</dbReference>
<reference evidence="2 3" key="1">
    <citation type="submission" date="2015-03" db="EMBL/GenBank/DDBJ databases">
        <authorList>
            <person name="Krishnan R."/>
            <person name="Midha S."/>
            <person name="Patil P.B."/>
            <person name="Rameshkumar N."/>
        </authorList>
    </citation>
    <scope>NUCLEOTIDE SEQUENCE [LARGE SCALE GENOMIC DNA]</scope>
    <source>
        <strain evidence="2 3">L1E11</strain>
    </source>
</reference>
<name>A0ABX5LXN0_9GAMM</name>
<organism evidence="2 3">
    <name type="scientific">Pokkaliibacter plantistimulans</name>
    <dbReference type="NCBI Taxonomy" id="1635171"/>
    <lineage>
        <taxon>Bacteria</taxon>
        <taxon>Pseudomonadati</taxon>
        <taxon>Pseudomonadota</taxon>
        <taxon>Gammaproteobacteria</taxon>
        <taxon>Oceanospirillales</taxon>
        <taxon>Balneatrichaceae</taxon>
        <taxon>Pokkaliibacter</taxon>
    </lineage>
</organism>
<keyword evidence="1" id="KW-0732">Signal</keyword>
<keyword evidence="3" id="KW-1185">Reference proteome</keyword>
<proteinExistence type="predicted"/>
<protein>
    <submittedName>
        <fullName evidence="2">Uncharacterized protein</fullName>
    </submittedName>
</protein>
<dbReference type="EMBL" id="LAPT01000042">
    <property type="protein sequence ID" value="PXF31417.1"/>
    <property type="molecule type" value="Genomic_DNA"/>
</dbReference>
<sequence>MSRKLLVSSLLTLAYLYQSAVHASALANELRARMATPAEEAADKALLAPAGSYVEAQSGYVGYVGGFDTEAERWCVSKKHKVTPIDAGFDIVEDADEQQAKEEFNAYTALYNRRVRSILIAKGQYLCANP</sequence>